<accession>A0A1I7BXX4</accession>
<dbReference type="InterPro" id="IPR010852">
    <property type="entry name" value="ABATE"/>
</dbReference>
<dbReference type="InterPro" id="IPR021005">
    <property type="entry name" value="Znf_CGNR"/>
</dbReference>
<dbReference type="Pfam" id="PF07336">
    <property type="entry name" value="ABATE"/>
    <property type="match status" value="1"/>
</dbReference>
<evidence type="ECO:0000313" key="3">
    <source>
        <dbReference type="Proteomes" id="UP000199165"/>
    </source>
</evidence>
<dbReference type="EMBL" id="FPAT01000013">
    <property type="protein sequence ID" value="SFT92011.1"/>
    <property type="molecule type" value="Genomic_DNA"/>
</dbReference>
<protein>
    <submittedName>
        <fullName evidence="2">Putative stress-induced transcription regulator</fullName>
    </submittedName>
</protein>
<dbReference type="Proteomes" id="UP000199165">
    <property type="component" value="Unassembled WGS sequence"/>
</dbReference>
<evidence type="ECO:0000259" key="1">
    <source>
        <dbReference type="Pfam" id="PF11706"/>
    </source>
</evidence>
<dbReference type="Gene3D" id="1.10.3300.10">
    <property type="entry name" value="Jann2411-like domain"/>
    <property type="match status" value="1"/>
</dbReference>
<gene>
    <name evidence="2" type="ORF">SAMN04487904_11371</name>
</gene>
<dbReference type="PANTHER" id="PTHR35525">
    <property type="entry name" value="BLL6575 PROTEIN"/>
    <property type="match status" value="1"/>
</dbReference>
<name>A0A1I7BXX4_9ACTN</name>
<reference evidence="3" key="1">
    <citation type="submission" date="2016-10" db="EMBL/GenBank/DDBJ databases">
        <authorList>
            <person name="Varghese N."/>
            <person name="Submissions S."/>
        </authorList>
    </citation>
    <scope>NUCLEOTIDE SEQUENCE [LARGE SCALE GENOMIC DNA]</scope>
    <source>
        <strain evidence="3">DSM 45501</strain>
    </source>
</reference>
<evidence type="ECO:0000313" key="2">
    <source>
        <dbReference type="EMBL" id="SFT92011.1"/>
    </source>
</evidence>
<feature type="domain" description="Zinc finger CGNR" evidence="1">
    <location>
        <begin position="160"/>
        <end position="197"/>
    </location>
</feature>
<dbReference type="SUPFAM" id="SSF160904">
    <property type="entry name" value="Jann2411-like"/>
    <property type="match status" value="1"/>
</dbReference>
<dbReference type="AlphaFoldDB" id="A0A1I7BXX4"/>
<dbReference type="STRING" id="995060.SAMN04487904_11371"/>
<dbReference type="InterPro" id="IPR023286">
    <property type="entry name" value="ABATE_dom_sf"/>
</dbReference>
<dbReference type="PANTHER" id="PTHR35525:SF3">
    <property type="entry name" value="BLL6575 PROTEIN"/>
    <property type="match status" value="1"/>
</dbReference>
<keyword evidence="3" id="KW-1185">Reference proteome</keyword>
<organism evidence="2 3">
    <name type="scientific">Actinopolyspora righensis</name>
    <dbReference type="NCBI Taxonomy" id="995060"/>
    <lineage>
        <taxon>Bacteria</taxon>
        <taxon>Bacillati</taxon>
        <taxon>Actinomycetota</taxon>
        <taxon>Actinomycetes</taxon>
        <taxon>Actinopolysporales</taxon>
        <taxon>Actinopolysporaceae</taxon>
        <taxon>Actinopolyspora</taxon>
        <taxon>Actinopolyspora alba group</taxon>
    </lineage>
</organism>
<proteinExistence type="predicted"/>
<dbReference type="RefSeq" id="WP_092980639.1">
    <property type="nucleotide sequence ID" value="NZ_FPAT01000013.1"/>
</dbReference>
<dbReference type="Pfam" id="PF11706">
    <property type="entry name" value="zf-CGNR"/>
    <property type="match status" value="1"/>
</dbReference>
<sequence>MADWTADSLIGDHPALVFVNTVGGRTRSRDVEYLREFTDAADWAHAIGLLESEEHEYLLSRAAEDRAETDGALVELREQREALHTFLLAGVERVRCERAVRDRVKADILTAQREAEPTELFRTRHTWVFDTARLGPRLVAHRTALASAELLLSEQRSLIGVCGRCSWLFLDPSPTRRRRWCSMAICGNRAKAERHQRGRSR</sequence>